<gene>
    <name evidence="1" type="ORF">F4821DRAFT_110983</name>
</gene>
<comment type="caution">
    <text evidence="1">The sequence shown here is derived from an EMBL/GenBank/DDBJ whole genome shotgun (WGS) entry which is preliminary data.</text>
</comment>
<dbReference type="EMBL" id="MU394282">
    <property type="protein sequence ID" value="KAI6092780.1"/>
    <property type="molecule type" value="Genomic_DNA"/>
</dbReference>
<dbReference type="Proteomes" id="UP001497680">
    <property type="component" value="Unassembled WGS sequence"/>
</dbReference>
<proteinExistence type="predicted"/>
<reference evidence="1 2" key="1">
    <citation type="journal article" date="2022" name="New Phytol.">
        <title>Ecological generalism drives hyperdiversity of secondary metabolite gene clusters in xylarialean endophytes.</title>
        <authorList>
            <person name="Franco M.E.E."/>
            <person name="Wisecaver J.H."/>
            <person name="Arnold A.E."/>
            <person name="Ju Y.M."/>
            <person name="Slot J.C."/>
            <person name="Ahrendt S."/>
            <person name="Moore L.P."/>
            <person name="Eastman K.E."/>
            <person name="Scott K."/>
            <person name="Konkel Z."/>
            <person name="Mondo S.J."/>
            <person name="Kuo A."/>
            <person name="Hayes R.D."/>
            <person name="Haridas S."/>
            <person name="Andreopoulos B."/>
            <person name="Riley R."/>
            <person name="LaButti K."/>
            <person name="Pangilinan J."/>
            <person name="Lipzen A."/>
            <person name="Amirebrahimi M."/>
            <person name="Yan J."/>
            <person name="Adam C."/>
            <person name="Keymanesh K."/>
            <person name="Ng V."/>
            <person name="Louie K."/>
            <person name="Northen T."/>
            <person name="Drula E."/>
            <person name="Henrissat B."/>
            <person name="Hsieh H.M."/>
            <person name="Youens-Clark K."/>
            <person name="Lutzoni F."/>
            <person name="Miadlikowska J."/>
            <person name="Eastwood D.C."/>
            <person name="Hamelin R.C."/>
            <person name="Grigoriev I.V."/>
            <person name="U'Ren J.M."/>
        </authorList>
    </citation>
    <scope>NUCLEOTIDE SEQUENCE [LARGE SCALE GENOMIC DNA]</scope>
    <source>
        <strain evidence="1 2">ER1909</strain>
    </source>
</reference>
<protein>
    <submittedName>
        <fullName evidence="1">TFIIH basal transcription factor complex, subunit SSL1</fullName>
    </submittedName>
</protein>
<evidence type="ECO:0000313" key="2">
    <source>
        <dbReference type="Proteomes" id="UP001497680"/>
    </source>
</evidence>
<sequence>MADSDGEYHADDGSDDEFGNHQVTSSSRHETRSRNRPDKSKKPNRKGVKAAWEDIQRSWDTVIEDADGTIAGIIEGRAEAEKRARLLKDTTPLQRGIIRHLVLVLDMSFAMLEKDMLPSRYELAMAYASQFVREYFEQNPISQLAVIGMRDGVAIRISDMSGNPTDHIEKLQGWVKQDPQGNPSLQNALEMCRGALFHTPSHGTREVVIVYGALMSSDPGDIHETITSLINDRIRVSIVGLAAQVAICEELCSKTNGGDKSGYNIALHEDHFKELLLAVTTPPVTRTQEQSNASLLMMGFPSRTLASGDSIHYCACHNRPSREGYDCTRCGSRVCRLPTECPGCGLTLILSTHLARSYHHLFPLRNWVEVSWAKAKQSKACYSCLTPFPDAPDSNKNKDKAKDKGKDKEGKESTGKEKSTVSTLRSSVKGLSESSRYACEVCGNHFCIDCDLFAHEVLHNCPGCQSDTRGRQPQQQNGNGEANGEANGNGAMEIDS</sequence>
<keyword evidence="2" id="KW-1185">Reference proteome</keyword>
<evidence type="ECO:0000313" key="1">
    <source>
        <dbReference type="EMBL" id="KAI6092780.1"/>
    </source>
</evidence>
<accession>A0ACC0DJS0</accession>
<organism evidence="1 2">
    <name type="scientific">Hypoxylon rubiginosum</name>
    <dbReference type="NCBI Taxonomy" id="110542"/>
    <lineage>
        <taxon>Eukaryota</taxon>
        <taxon>Fungi</taxon>
        <taxon>Dikarya</taxon>
        <taxon>Ascomycota</taxon>
        <taxon>Pezizomycotina</taxon>
        <taxon>Sordariomycetes</taxon>
        <taxon>Xylariomycetidae</taxon>
        <taxon>Xylariales</taxon>
        <taxon>Hypoxylaceae</taxon>
        <taxon>Hypoxylon</taxon>
    </lineage>
</organism>
<name>A0ACC0DJS0_9PEZI</name>